<evidence type="ECO:0000256" key="3">
    <source>
        <dbReference type="ARBA" id="ARBA00022801"/>
    </source>
</evidence>
<accession>A0AAW0PSI3</accession>
<dbReference type="PANTHER" id="PTHR17224">
    <property type="entry name" value="PEPTIDYL-TRNA HYDROLASE"/>
    <property type="match status" value="1"/>
</dbReference>
<dbReference type="CDD" id="cd00462">
    <property type="entry name" value="PTH"/>
    <property type="match status" value="1"/>
</dbReference>
<dbReference type="EMBL" id="JBBPFD010000003">
    <property type="protein sequence ID" value="KAK7934034.1"/>
    <property type="molecule type" value="Genomic_DNA"/>
</dbReference>
<proteinExistence type="inferred from homology"/>
<dbReference type="HAMAP" id="MF_00083">
    <property type="entry name" value="Pept_tRNA_hydro_bact"/>
    <property type="match status" value="1"/>
</dbReference>
<evidence type="ECO:0000256" key="4">
    <source>
        <dbReference type="ARBA" id="ARBA00022884"/>
    </source>
</evidence>
<evidence type="ECO:0000256" key="1">
    <source>
        <dbReference type="ARBA" id="ARBA00013260"/>
    </source>
</evidence>
<protein>
    <recommendedName>
        <fullName evidence="1">peptidyl-tRNA hydrolase</fullName>
        <ecNumber evidence="1">3.1.1.29</ecNumber>
    </recommendedName>
</protein>
<dbReference type="Pfam" id="PF01195">
    <property type="entry name" value="Pept_tRNA_hydro"/>
    <property type="match status" value="1"/>
</dbReference>
<organism evidence="7 8">
    <name type="scientific">Mugilogobius chulae</name>
    <name type="common">yellowstripe goby</name>
    <dbReference type="NCBI Taxonomy" id="88201"/>
    <lineage>
        <taxon>Eukaryota</taxon>
        <taxon>Metazoa</taxon>
        <taxon>Chordata</taxon>
        <taxon>Craniata</taxon>
        <taxon>Vertebrata</taxon>
        <taxon>Euteleostomi</taxon>
        <taxon>Actinopterygii</taxon>
        <taxon>Neopterygii</taxon>
        <taxon>Teleostei</taxon>
        <taxon>Neoteleostei</taxon>
        <taxon>Acanthomorphata</taxon>
        <taxon>Gobiaria</taxon>
        <taxon>Gobiiformes</taxon>
        <taxon>Gobioidei</taxon>
        <taxon>Gobiidae</taxon>
        <taxon>Gobionellinae</taxon>
        <taxon>Mugilogobius</taxon>
    </lineage>
</organism>
<dbReference type="AlphaFoldDB" id="A0AAW0PSI3"/>
<evidence type="ECO:0000313" key="8">
    <source>
        <dbReference type="Proteomes" id="UP001460270"/>
    </source>
</evidence>
<evidence type="ECO:0000313" key="7">
    <source>
        <dbReference type="EMBL" id="KAK7934034.1"/>
    </source>
</evidence>
<dbReference type="InterPro" id="IPR001328">
    <property type="entry name" value="Pept_tRNA_hydro"/>
</dbReference>
<feature type="compositionally biased region" description="Basic and acidic residues" evidence="6">
    <location>
        <begin position="254"/>
        <end position="297"/>
    </location>
</feature>
<sequence length="297" mass="33041">MTGLLLLRRVCSRLSQLVKNLLNFAVIVKKMRGVLRRVLSKVLLSPRSATAMETEQLLHTETRRKMVVGLGNPGMDGTRHNVGRAVLDSLAVRLGASERWKGDRQLCSELVVCERDGERVILLKPKLLMNVNGAAVAKAVRKFGVRPEDVLLVHDELDKPLGKVAVKHGGSARGHNGVRSCVDCLNTDVMRRIRVGIGRPSGSISVDRHVLSRFGPDERKVLESALERSVDLLLELLSPPRGAAETHRHRAHRQTGEQETHKQTGEQETHKQTGEQETHKQTGEQETHKQTGEQETH</sequence>
<comment type="similarity">
    <text evidence="5">Belongs to the PTH family.</text>
</comment>
<evidence type="ECO:0000256" key="6">
    <source>
        <dbReference type="SAM" id="MobiDB-lite"/>
    </source>
</evidence>
<keyword evidence="3" id="KW-0378">Hydrolase</keyword>
<dbReference type="GO" id="GO:0004045">
    <property type="term" value="F:peptidyl-tRNA hydrolase activity"/>
    <property type="evidence" value="ECO:0007669"/>
    <property type="project" value="UniProtKB-EC"/>
</dbReference>
<reference evidence="8" key="1">
    <citation type="submission" date="2024-04" db="EMBL/GenBank/DDBJ databases">
        <title>Salinicola lusitanus LLJ914,a marine bacterium isolated from the Okinawa Trough.</title>
        <authorList>
            <person name="Li J."/>
        </authorList>
    </citation>
    <scope>NUCLEOTIDE SEQUENCE [LARGE SCALE GENOMIC DNA]</scope>
</reference>
<evidence type="ECO:0000256" key="2">
    <source>
        <dbReference type="ARBA" id="ARBA00022555"/>
    </source>
</evidence>
<dbReference type="SUPFAM" id="SSF53178">
    <property type="entry name" value="Peptidyl-tRNA hydrolase-like"/>
    <property type="match status" value="1"/>
</dbReference>
<keyword evidence="4" id="KW-0694">RNA-binding</keyword>
<gene>
    <name evidence="7" type="ORF">WMY93_004930</name>
</gene>
<dbReference type="PANTHER" id="PTHR17224:SF1">
    <property type="entry name" value="PEPTIDYL-TRNA HYDROLASE"/>
    <property type="match status" value="1"/>
</dbReference>
<dbReference type="Proteomes" id="UP001460270">
    <property type="component" value="Unassembled WGS sequence"/>
</dbReference>
<dbReference type="EC" id="3.1.1.29" evidence="1"/>
<comment type="caution">
    <text evidence="7">The sequence shown here is derived from an EMBL/GenBank/DDBJ whole genome shotgun (WGS) entry which is preliminary data.</text>
</comment>
<name>A0AAW0PSI3_9GOBI</name>
<dbReference type="PROSITE" id="PS01196">
    <property type="entry name" value="PEPT_TRNA_HYDROL_2"/>
    <property type="match status" value="1"/>
</dbReference>
<dbReference type="NCBIfam" id="TIGR00447">
    <property type="entry name" value="pth"/>
    <property type="match status" value="1"/>
</dbReference>
<dbReference type="InterPro" id="IPR018171">
    <property type="entry name" value="Pept_tRNA_hydro_CS"/>
</dbReference>
<dbReference type="InterPro" id="IPR036416">
    <property type="entry name" value="Pept_tRNA_hydro_sf"/>
</dbReference>
<dbReference type="Gene3D" id="3.40.50.1470">
    <property type="entry name" value="Peptidyl-tRNA hydrolase"/>
    <property type="match status" value="1"/>
</dbReference>
<keyword evidence="2" id="KW-0820">tRNA-binding</keyword>
<keyword evidence="8" id="KW-1185">Reference proteome</keyword>
<feature type="region of interest" description="Disordered" evidence="6">
    <location>
        <begin position="240"/>
        <end position="297"/>
    </location>
</feature>
<dbReference type="GO" id="GO:0000049">
    <property type="term" value="F:tRNA binding"/>
    <property type="evidence" value="ECO:0007669"/>
    <property type="project" value="UniProtKB-KW"/>
</dbReference>
<evidence type="ECO:0000256" key="5">
    <source>
        <dbReference type="ARBA" id="ARBA00038063"/>
    </source>
</evidence>